<evidence type="ECO:0000256" key="1">
    <source>
        <dbReference type="ARBA" id="ARBA00004533"/>
    </source>
</evidence>
<dbReference type="KEGG" id="pcav:D3880_14635"/>
<dbReference type="GO" id="GO:0015031">
    <property type="term" value="P:protein transport"/>
    <property type="evidence" value="ECO:0007669"/>
    <property type="project" value="UniProtKB-KW"/>
</dbReference>
<evidence type="ECO:0000256" key="5">
    <source>
        <dbReference type="ARBA" id="ARBA00022692"/>
    </source>
</evidence>
<feature type="region of interest" description="Disordered" evidence="9">
    <location>
        <begin position="148"/>
        <end position="223"/>
    </location>
</feature>
<sequence length="223" mass="24113">MPNPSIPRWLQLHAPTVVGAALILAMSISLAWQTADWIRLLRAPVQVSSNAPQTALTPPALERLAPLFGPSPTSDTSATPPATNLRLTLLGSFVNADPKRSSAIIQRDGSKPQRYNVGIEVDQGVRLHAVYRDRVELERNGRLETLPFPTRTLSGSNPSAVVPAPAPAPAPAEDSADQLSELQDEDLQQLRERMNALRQQMEAAGTLPPDQESAPTEQPTESE</sequence>
<dbReference type="Pfam" id="PF11356">
    <property type="entry name" value="T2SSC"/>
    <property type="match status" value="1"/>
</dbReference>
<evidence type="ECO:0000256" key="7">
    <source>
        <dbReference type="ARBA" id="ARBA00022989"/>
    </source>
</evidence>
<dbReference type="Gene3D" id="2.30.30.830">
    <property type="match status" value="1"/>
</dbReference>
<keyword evidence="3" id="KW-1003">Cell membrane</keyword>
<evidence type="ECO:0000256" key="10">
    <source>
        <dbReference type="SAM" id="Phobius"/>
    </source>
</evidence>
<dbReference type="GO" id="GO:0005886">
    <property type="term" value="C:plasma membrane"/>
    <property type="evidence" value="ECO:0007669"/>
    <property type="project" value="UniProtKB-SubCell"/>
</dbReference>
<evidence type="ECO:0000256" key="2">
    <source>
        <dbReference type="ARBA" id="ARBA00022448"/>
    </source>
</evidence>
<keyword evidence="5 10" id="KW-0812">Transmembrane</keyword>
<evidence type="ECO:0000259" key="11">
    <source>
        <dbReference type="Pfam" id="PF11356"/>
    </source>
</evidence>
<accession>A0A385Z7B0</accession>
<dbReference type="InterPro" id="IPR024961">
    <property type="entry name" value="T2SS_GspC_N"/>
</dbReference>
<feature type="domain" description="Type II secretion system protein GspC N-terminal" evidence="11">
    <location>
        <begin position="26"/>
        <end position="147"/>
    </location>
</feature>
<keyword evidence="8 10" id="KW-0472">Membrane</keyword>
<evidence type="ECO:0000313" key="13">
    <source>
        <dbReference type="Proteomes" id="UP000265560"/>
    </source>
</evidence>
<evidence type="ECO:0000256" key="9">
    <source>
        <dbReference type="SAM" id="MobiDB-lite"/>
    </source>
</evidence>
<protein>
    <submittedName>
        <fullName evidence="12">General secretion pathway protein GspN</fullName>
    </submittedName>
</protein>
<keyword evidence="6" id="KW-0653">Protein transport</keyword>
<evidence type="ECO:0000256" key="4">
    <source>
        <dbReference type="ARBA" id="ARBA00022519"/>
    </source>
</evidence>
<organism evidence="12 13">
    <name type="scientific">Pseudomonas cavernae</name>
    <dbReference type="NCBI Taxonomy" id="2320867"/>
    <lineage>
        <taxon>Bacteria</taxon>
        <taxon>Pseudomonadati</taxon>
        <taxon>Pseudomonadota</taxon>
        <taxon>Gammaproteobacteria</taxon>
        <taxon>Pseudomonadales</taxon>
        <taxon>Pseudomonadaceae</taxon>
        <taxon>Pseudomonas</taxon>
    </lineage>
</organism>
<evidence type="ECO:0000256" key="3">
    <source>
        <dbReference type="ARBA" id="ARBA00022475"/>
    </source>
</evidence>
<keyword evidence="2" id="KW-0813">Transport</keyword>
<feature type="transmembrane region" description="Helical" evidence="10">
    <location>
        <begin position="12"/>
        <end position="32"/>
    </location>
</feature>
<comment type="subcellular location">
    <subcellularLocation>
        <location evidence="1">Cell inner membrane</location>
    </subcellularLocation>
</comment>
<proteinExistence type="predicted"/>
<dbReference type="OrthoDB" id="6997042at2"/>
<dbReference type="EMBL" id="CP032419">
    <property type="protein sequence ID" value="AYC33518.1"/>
    <property type="molecule type" value="Genomic_DNA"/>
</dbReference>
<dbReference type="Proteomes" id="UP000265560">
    <property type="component" value="Chromosome"/>
</dbReference>
<keyword evidence="7 10" id="KW-1133">Transmembrane helix</keyword>
<evidence type="ECO:0000256" key="8">
    <source>
        <dbReference type="ARBA" id="ARBA00023136"/>
    </source>
</evidence>
<keyword evidence="4" id="KW-0997">Cell inner membrane</keyword>
<evidence type="ECO:0000313" key="12">
    <source>
        <dbReference type="EMBL" id="AYC33518.1"/>
    </source>
</evidence>
<keyword evidence="13" id="KW-1185">Reference proteome</keyword>
<feature type="compositionally biased region" description="Polar residues" evidence="9">
    <location>
        <begin position="213"/>
        <end position="223"/>
    </location>
</feature>
<name>A0A385Z7B0_9PSED</name>
<dbReference type="AlphaFoldDB" id="A0A385Z7B0"/>
<reference evidence="13" key="1">
    <citation type="submission" date="2018-09" db="EMBL/GenBank/DDBJ databases">
        <authorList>
            <person name="Zhu H."/>
        </authorList>
    </citation>
    <scope>NUCLEOTIDE SEQUENCE [LARGE SCALE GENOMIC DNA]</scope>
    <source>
        <strain evidence="13">K2W31S-8</strain>
    </source>
</reference>
<gene>
    <name evidence="12" type="ORF">D3880_14635</name>
</gene>
<evidence type="ECO:0000256" key="6">
    <source>
        <dbReference type="ARBA" id="ARBA00022927"/>
    </source>
</evidence>